<gene>
    <name evidence="2" type="ORF">SAMN06265376_102509</name>
</gene>
<reference evidence="2 3" key="1">
    <citation type="submission" date="2017-06" db="EMBL/GenBank/DDBJ databases">
        <authorList>
            <person name="Kim H.J."/>
            <person name="Triplett B.A."/>
        </authorList>
    </citation>
    <scope>NUCLEOTIDE SEQUENCE [LARGE SCALE GENOMIC DNA]</scope>
    <source>
        <strain evidence="2 3">DSM 25597</strain>
    </source>
</reference>
<evidence type="ECO:0000313" key="3">
    <source>
        <dbReference type="Proteomes" id="UP000198379"/>
    </source>
</evidence>
<dbReference type="RefSeq" id="WP_143337092.1">
    <property type="nucleotide sequence ID" value="NZ_BMEP01000001.1"/>
</dbReference>
<feature type="transmembrane region" description="Helical" evidence="1">
    <location>
        <begin position="94"/>
        <end position="117"/>
    </location>
</feature>
<feature type="transmembrane region" description="Helical" evidence="1">
    <location>
        <begin position="58"/>
        <end position="82"/>
    </location>
</feature>
<keyword evidence="3" id="KW-1185">Reference proteome</keyword>
<name>A0A238Z0M2_9FLAO</name>
<evidence type="ECO:0008006" key="4">
    <source>
        <dbReference type="Google" id="ProtNLM"/>
    </source>
</evidence>
<dbReference type="Proteomes" id="UP000198379">
    <property type="component" value="Unassembled WGS sequence"/>
</dbReference>
<dbReference type="AlphaFoldDB" id="A0A238Z0M2"/>
<organism evidence="2 3">
    <name type="scientific">Dokdonia pacifica</name>
    <dbReference type="NCBI Taxonomy" id="1627892"/>
    <lineage>
        <taxon>Bacteria</taxon>
        <taxon>Pseudomonadati</taxon>
        <taxon>Bacteroidota</taxon>
        <taxon>Flavobacteriia</taxon>
        <taxon>Flavobacteriales</taxon>
        <taxon>Flavobacteriaceae</taxon>
        <taxon>Dokdonia</taxon>
    </lineage>
</organism>
<evidence type="ECO:0000313" key="2">
    <source>
        <dbReference type="EMBL" id="SNR76822.1"/>
    </source>
</evidence>
<dbReference type="OrthoDB" id="825516at2"/>
<evidence type="ECO:0000256" key="1">
    <source>
        <dbReference type="SAM" id="Phobius"/>
    </source>
</evidence>
<accession>A0A238Z0M2</accession>
<proteinExistence type="predicted"/>
<sequence length="205" mass="24068">MKKQIILLLILSVLMQIFFDVSVDKFEIVKQFIEDQLGTYYVQDFIEYNKKLSWVNYALLPIALFLRVLIIALVLNVGFYLTKIELPYKTILKIVVKAEYVFLLAILIKMIWFNYFIDNYGIEYLQNFYPFSGLNITGYHINPIYIYPLKKINLFEVAYCFLIGYFVSKESNIGFSNGLITTTLSYGSALALWVLFFMFSFINNN</sequence>
<keyword evidence="1" id="KW-0472">Membrane</keyword>
<dbReference type="EMBL" id="FZNY01000002">
    <property type="protein sequence ID" value="SNR76822.1"/>
    <property type="molecule type" value="Genomic_DNA"/>
</dbReference>
<keyword evidence="1" id="KW-1133">Transmembrane helix</keyword>
<keyword evidence="1" id="KW-0812">Transmembrane</keyword>
<feature type="transmembrane region" description="Helical" evidence="1">
    <location>
        <begin position="144"/>
        <end position="167"/>
    </location>
</feature>
<feature type="transmembrane region" description="Helical" evidence="1">
    <location>
        <begin position="179"/>
        <end position="202"/>
    </location>
</feature>
<protein>
    <recommendedName>
        <fullName evidence="4">Yip1 domain-containing protein</fullName>
    </recommendedName>
</protein>